<reference evidence="1 2" key="2">
    <citation type="journal article" date="2022" name="Mol. Ecol. Resour.">
        <title>The genomes of chicory, endive, great burdock and yacon provide insights into Asteraceae paleo-polyploidization history and plant inulin production.</title>
        <authorList>
            <person name="Fan W."/>
            <person name="Wang S."/>
            <person name="Wang H."/>
            <person name="Wang A."/>
            <person name="Jiang F."/>
            <person name="Liu H."/>
            <person name="Zhao H."/>
            <person name="Xu D."/>
            <person name="Zhang Y."/>
        </authorList>
    </citation>
    <scope>NUCLEOTIDE SEQUENCE [LARGE SCALE GENOMIC DNA]</scope>
    <source>
        <strain evidence="2">cv. Yunnan</strain>
        <tissue evidence="1">Leaves</tissue>
    </source>
</reference>
<accession>A0ACB9HUJ7</accession>
<comment type="caution">
    <text evidence="1">The sequence shown here is derived from an EMBL/GenBank/DDBJ whole genome shotgun (WGS) entry which is preliminary data.</text>
</comment>
<name>A0ACB9HUJ7_9ASTR</name>
<keyword evidence="2" id="KW-1185">Reference proteome</keyword>
<reference evidence="2" key="1">
    <citation type="journal article" date="2022" name="Mol. Ecol. Resour.">
        <title>The genomes of chicory, endive, great burdock and yacon provide insights into Asteraceae palaeo-polyploidization history and plant inulin production.</title>
        <authorList>
            <person name="Fan W."/>
            <person name="Wang S."/>
            <person name="Wang H."/>
            <person name="Wang A."/>
            <person name="Jiang F."/>
            <person name="Liu H."/>
            <person name="Zhao H."/>
            <person name="Xu D."/>
            <person name="Zhang Y."/>
        </authorList>
    </citation>
    <scope>NUCLEOTIDE SEQUENCE [LARGE SCALE GENOMIC DNA]</scope>
    <source>
        <strain evidence="2">cv. Yunnan</strain>
    </source>
</reference>
<evidence type="ECO:0000313" key="2">
    <source>
        <dbReference type="Proteomes" id="UP001056120"/>
    </source>
</evidence>
<dbReference type="Proteomes" id="UP001056120">
    <property type="component" value="Linkage Group LG11"/>
</dbReference>
<protein>
    <submittedName>
        <fullName evidence="1">Uncharacterized protein</fullName>
    </submittedName>
</protein>
<organism evidence="1 2">
    <name type="scientific">Smallanthus sonchifolius</name>
    <dbReference type="NCBI Taxonomy" id="185202"/>
    <lineage>
        <taxon>Eukaryota</taxon>
        <taxon>Viridiplantae</taxon>
        <taxon>Streptophyta</taxon>
        <taxon>Embryophyta</taxon>
        <taxon>Tracheophyta</taxon>
        <taxon>Spermatophyta</taxon>
        <taxon>Magnoliopsida</taxon>
        <taxon>eudicotyledons</taxon>
        <taxon>Gunneridae</taxon>
        <taxon>Pentapetalae</taxon>
        <taxon>asterids</taxon>
        <taxon>campanulids</taxon>
        <taxon>Asterales</taxon>
        <taxon>Asteraceae</taxon>
        <taxon>Asteroideae</taxon>
        <taxon>Heliantheae alliance</taxon>
        <taxon>Millerieae</taxon>
        <taxon>Smallanthus</taxon>
    </lineage>
</organism>
<sequence length="97" mass="11436">MFYCKNCVFAYNYGRIYGAQPTSLRLYGKLKYVRRLDYLREHVMRNKMEVLEFVCEHDEDLEYQPMMDYGMESDHPMVYGAPAGDSSVGMYSTRCIS</sequence>
<evidence type="ECO:0000313" key="1">
    <source>
        <dbReference type="EMBL" id="KAI3798976.1"/>
    </source>
</evidence>
<gene>
    <name evidence="1" type="ORF">L1987_34264</name>
</gene>
<proteinExistence type="predicted"/>
<dbReference type="EMBL" id="CM042028">
    <property type="protein sequence ID" value="KAI3798976.1"/>
    <property type="molecule type" value="Genomic_DNA"/>
</dbReference>